<protein>
    <submittedName>
        <fullName evidence="1">Uncharacterized protein</fullName>
    </submittedName>
</protein>
<dbReference type="AlphaFoldDB" id="L9W0R4"/>
<organism evidence="1 2">
    <name type="scientific">Natronorubrum tibetense GA33</name>
    <dbReference type="NCBI Taxonomy" id="1114856"/>
    <lineage>
        <taxon>Archaea</taxon>
        <taxon>Methanobacteriati</taxon>
        <taxon>Methanobacteriota</taxon>
        <taxon>Stenosarchaea group</taxon>
        <taxon>Halobacteria</taxon>
        <taxon>Halobacteriales</taxon>
        <taxon>Natrialbaceae</taxon>
        <taxon>Natronorubrum</taxon>
    </lineage>
</organism>
<sequence length="98" mass="11099">MIAKRCITQLLQLLLLRVPFPPRLLTVSGTLMLTVSIPSLRELRVMTSGIMSMLSRTIPIHVDGLQFRSNLRTSILINETAKTILKHPVNYFPIECLI</sequence>
<keyword evidence="2" id="KW-1185">Reference proteome</keyword>
<comment type="caution">
    <text evidence="1">The sequence shown here is derived from an EMBL/GenBank/DDBJ whole genome shotgun (WGS) entry which is preliminary data.</text>
</comment>
<dbReference type="Proteomes" id="UP000011599">
    <property type="component" value="Unassembled WGS sequence"/>
</dbReference>
<reference evidence="1 2" key="1">
    <citation type="journal article" date="2014" name="PLoS Genet.">
        <title>Phylogenetically driven sequencing of extremely halophilic archaea reveals strategies for static and dynamic osmo-response.</title>
        <authorList>
            <person name="Becker E.A."/>
            <person name="Seitzer P.M."/>
            <person name="Tritt A."/>
            <person name="Larsen D."/>
            <person name="Krusor M."/>
            <person name="Yao A.I."/>
            <person name="Wu D."/>
            <person name="Madern D."/>
            <person name="Eisen J.A."/>
            <person name="Darling A.E."/>
            <person name="Facciotti M.T."/>
        </authorList>
    </citation>
    <scope>NUCLEOTIDE SEQUENCE [LARGE SCALE GENOMIC DNA]</scope>
    <source>
        <strain evidence="1 2">GA33</strain>
    </source>
</reference>
<name>L9W0R4_9EURY</name>
<accession>L9W0R4</accession>
<dbReference type="EMBL" id="AOHW01000026">
    <property type="protein sequence ID" value="ELY41913.1"/>
    <property type="molecule type" value="Genomic_DNA"/>
</dbReference>
<evidence type="ECO:0000313" key="1">
    <source>
        <dbReference type="EMBL" id="ELY41913.1"/>
    </source>
</evidence>
<gene>
    <name evidence="1" type="ORF">C496_08961</name>
</gene>
<evidence type="ECO:0000313" key="2">
    <source>
        <dbReference type="Proteomes" id="UP000011599"/>
    </source>
</evidence>
<proteinExistence type="predicted"/>